<proteinExistence type="predicted"/>
<dbReference type="SUPFAM" id="SSF57903">
    <property type="entry name" value="FYVE/PHD zinc finger"/>
    <property type="match status" value="1"/>
</dbReference>
<dbReference type="InterPro" id="IPR056280">
    <property type="entry name" value="AIPP2-like_SPOC"/>
</dbReference>
<feature type="region of interest" description="Disordered" evidence="6">
    <location>
        <begin position="99"/>
        <end position="125"/>
    </location>
</feature>
<dbReference type="PANTHER" id="PTHR33304">
    <property type="match status" value="1"/>
</dbReference>
<feature type="compositionally biased region" description="Basic and acidic residues" evidence="6">
    <location>
        <begin position="112"/>
        <end position="122"/>
    </location>
</feature>
<name>A0A8B9ARW8_PHODC</name>
<organism evidence="8 9">
    <name type="scientific">Phoenix dactylifera</name>
    <name type="common">Date palm</name>
    <dbReference type="NCBI Taxonomy" id="42345"/>
    <lineage>
        <taxon>Eukaryota</taxon>
        <taxon>Viridiplantae</taxon>
        <taxon>Streptophyta</taxon>
        <taxon>Embryophyta</taxon>
        <taxon>Tracheophyta</taxon>
        <taxon>Spermatophyta</taxon>
        <taxon>Magnoliopsida</taxon>
        <taxon>Liliopsida</taxon>
        <taxon>Arecaceae</taxon>
        <taxon>Coryphoideae</taxon>
        <taxon>Phoeniceae</taxon>
        <taxon>Phoenix</taxon>
    </lineage>
</organism>
<evidence type="ECO:0000256" key="2">
    <source>
        <dbReference type="ARBA" id="ARBA00022771"/>
    </source>
</evidence>
<evidence type="ECO:0000256" key="4">
    <source>
        <dbReference type="ARBA" id="ARBA00023015"/>
    </source>
</evidence>
<dbReference type="GO" id="GO:0140566">
    <property type="term" value="F:histone reader activity"/>
    <property type="evidence" value="ECO:0007669"/>
    <property type="project" value="InterPro"/>
</dbReference>
<dbReference type="CDD" id="cd15489">
    <property type="entry name" value="PHD_SF"/>
    <property type="match status" value="1"/>
</dbReference>
<dbReference type="Pfam" id="PF23121">
    <property type="entry name" value="SPOC_AIPP2"/>
    <property type="match status" value="1"/>
</dbReference>
<dbReference type="InterPro" id="IPR011011">
    <property type="entry name" value="Znf_FYVE_PHD"/>
</dbReference>
<dbReference type="Gene3D" id="3.30.40.10">
    <property type="entry name" value="Zinc/RING finger domain, C3HC4 (zinc finger)"/>
    <property type="match status" value="1"/>
</dbReference>
<dbReference type="InterPro" id="IPR013083">
    <property type="entry name" value="Znf_RING/FYVE/PHD"/>
</dbReference>
<evidence type="ECO:0000256" key="1">
    <source>
        <dbReference type="ARBA" id="ARBA00022723"/>
    </source>
</evidence>
<evidence type="ECO:0000256" key="3">
    <source>
        <dbReference type="ARBA" id="ARBA00022833"/>
    </source>
</evidence>
<keyword evidence="2" id="KW-0863">Zinc-finger</keyword>
<dbReference type="GO" id="GO:0008270">
    <property type="term" value="F:zinc ion binding"/>
    <property type="evidence" value="ECO:0007669"/>
    <property type="project" value="UniProtKB-KW"/>
</dbReference>
<reference evidence="9" key="2">
    <citation type="submission" date="2025-08" db="UniProtKB">
        <authorList>
            <consortium name="RefSeq"/>
        </authorList>
    </citation>
    <scope>IDENTIFICATION</scope>
    <source>
        <tissue evidence="9">Young leaves</tissue>
    </source>
</reference>
<dbReference type="AlphaFoldDB" id="A0A8B9ARW8"/>
<evidence type="ECO:0000313" key="8">
    <source>
        <dbReference type="Proteomes" id="UP000228380"/>
    </source>
</evidence>
<sequence>MATVCQKCGVTGYSELLVHCSSCKIAAEHRYCLDKIPDSDVLQVHWLCEQCKARIHKLASLSKPKHRSSRIWRKHKHTDICRNEYGHRGTPRAVKSPLSLRSQNENFSGLQDTERSGSHESIRLPSSPNVASALKIDQACAGLLQKEIQNLVHSSNKSVGDDKSRSRIHRWRSILTKDEVDDENCRHSSSKVIEGEKPESRRRRFFLTKDQDEALPSSGNAQDIAIKSKVQISAADEALNELQNGSLNASKSQAMMQAKTHDAERNISRHQMFIDRQIYELVRPMIVCVWSGCFEICNEAYGPIKAHLSNKACEKVCITAAKLPPVLQMAKLSKLEAWPRSFKNSPPMGGNIALYFFPHNTRAKLMLDRLLCDVISKDLVLKVVLNEAELLIFPSIILPEVYHRFQGSFYLWGVFKGRQVPVHCAPAS</sequence>
<evidence type="ECO:0000313" key="9">
    <source>
        <dbReference type="RefSeq" id="XP_038989195.1"/>
    </source>
</evidence>
<accession>A0A8B9ARW8</accession>
<keyword evidence="5" id="KW-0804">Transcription</keyword>
<evidence type="ECO:0000256" key="6">
    <source>
        <dbReference type="SAM" id="MobiDB-lite"/>
    </source>
</evidence>
<dbReference type="PANTHER" id="PTHR33304:SF49">
    <property type="entry name" value="OS12G0161500 PROTEIN"/>
    <property type="match status" value="1"/>
</dbReference>
<evidence type="ECO:0000256" key="5">
    <source>
        <dbReference type="ARBA" id="ARBA00023163"/>
    </source>
</evidence>
<dbReference type="InterPro" id="IPR049914">
    <property type="entry name" value="PHD1-3/5-6"/>
</dbReference>
<feature type="domain" description="AIPP2-like SPOC-like" evidence="7">
    <location>
        <begin position="290"/>
        <end position="415"/>
    </location>
</feature>
<protein>
    <submittedName>
        <fullName evidence="9">Uncharacterized protein LOC103714318</fullName>
    </submittedName>
</protein>
<gene>
    <name evidence="9" type="primary">LOC103714318</name>
</gene>
<keyword evidence="4" id="KW-0805">Transcription regulation</keyword>
<keyword evidence="1" id="KW-0479">Metal-binding</keyword>
<dbReference type="KEGG" id="pda:103714318"/>
<dbReference type="RefSeq" id="XP_038989195.1">
    <property type="nucleotide sequence ID" value="XM_039133267.1"/>
</dbReference>
<dbReference type="Proteomes" id="UP000228380">
    <property type="component" value="Chromosome 14"/>
</dbReference>
<evidence type="ECO:0000259" key="7">
    <source>
        <dbReference type="Pfam" id="PF23121"/>
    </source>
</evidence>
<keyword evidence="3" id="KW-0862">Zinc</keyword>
<feature type="compositionally biased region" description="Polar residues" evidence="6">
    <location>
        <begin position="99"/>
        <end position="111"/>
    </location>
</feature>
<dbReference type="GeneID" id="103714318"/>
<reference evidence="8" key="1">
    <citation type="journal article" date="2019" name="Nat. Commun.">
        <title>Genome-wide association mapping of date palm fruit traits.</title>
        <authorList>
            <person name="Hazzouri K.M."/>
            <person name="Gros-Balthazard M."/>
            <person name="Flowers J.M."/>
            <person name="Copetti D."/>
            <person name="Lemansour A."/>
            <person name="Lebrun M."/>
            <person name="Masmoudi K."/>
            <person name="Ferrand S."/>
            <person name="Dhar M.I."/>
            <person name="Fresquez Z.A."/>
            <person name="Rosas U."/>
            <person name="Zhang J."/>
            <person name="Talag J."/>
            <person name="Lee S."/>
            <person name="Kudrna D."/>
            <person name="Powell R.F."/>
            <person name="Leitch I.J."/>
            <person name="Krueger R.R."/>
            <person name="Wing R.A."/>
            <person name="Amiri K.M.A."/>
            <person name="Purugganan M.D."/>
        </authorList>
    </citation>
    <scope>NUCLEOTIDE SEQUENCE [LARGE SCALE GENOMIC DNA]</scope>
    <source>
        <strain evidence="8">cv. Khalas</strain>
    </source>
</reference>
<dbReference type="GO" id="GO:0034244">
    <property type="term" value="P:negative regulation of transcription elongation by RNA polymerase II"/>
    <property type="evidence" value="ECO:0007669"/>
    <property type="project" value="InterPro"/>
</dbReference>
<keyword evidence="8" id="KW-1185">Reference proteome</keyword>
<dbReference type="OrthoDB" id="787165at2759"/>